<organism evidence="13 14">
    <name type="scientific">Chanos chanos</name>
    <name type="common">Milkfish</name>
    <name type="synonym">Mugil chanos</name>
    <dbReference type="NCBI Taxonomy" id="29144"/>
    <lineage>
        <taxon>Eukaryota</taxon>
        <taxon>Metazoa</taxon>
        <taxon>Chordata</taxon>
        <taxon>Craniata</taxon>
        <taxon>Vertebrata</taxon>
        <taxon>Euteleostomi</taxon>
        <taxon>Actinopterygii</taxon>
        <taxon>Neopterygii</taxon>
        <taxon>Teleostei</taxon>
        <taxon>Ostariophysi</taxon>
        <taxon>Gonorynchiformes</taxon>
        <taxon>Chanidae</taxon>
        <taxon>Chanos</taxon>
    </lineage>
</organism>
<dbReference type="Pfam" id="PF00001">
    <property type="entry name" value="7tm_1"/>
    <property type="match status" value="1"/>
</dbReference>
<keyword evidence="6 11" id="KW-0472">Membrane</keyword>
<accession>A0A6J2UTL7</accession>
<feature type="transmembrane region" description="Helical" evidence="11">
    <location>
        <begin position="159"/>
        <end position="180"/>
    </location>
</feature>
<dbReference type="SUPFAM" id="SSF81321">
    <property type="entry name" value="Family A G protein-coupled receptor-like"/>
    <property type="match status" value="1"/>
</dbReference>
<reference evidence="14" key="1">
    <citation type="submission" date="2025-08" db="UniProtKB">
        <authorList>
            <consortium name="RefSeq"/>
        </authorList>
    </citation>
    <scope>IDENTIFICATION</scope>
</reference>
<comment type="similarity">
    <text evidence="2 9">Belongs to the G-protein coupled receptor 1 family.</text>
</comment>
<keyword evidence="8 9" id="KW-0807">Transducer</keyword>
<keyword evidence="5 9" id="KW-0297">G-protein coupled receptor</keyword>
<dbReference type="PANTHER" id="PTHR45695:SF20">
    <property type="entry name" value="PYROGLUTAMYLATED RFAMIDE PEPTIDE RECEPTOR"/>
    <property type="match status" value="1"/>
</dbReference>
<dbReference type="InterPro" id="IPR000276">
    <property type="entry name" value="GPCR_Rhodpsn"/>
</dbReference>
<evidence type="ECO:0000256" key="10">
    <source>
        <dbReference type="SAM" id="MobiDB-lite"/>
    </source>
</evidence>
<protein>
    <submittedName>
        <fullName evidence="14">Pyroglutamylated RF-amide peptide receptor</fullName>
    </submittedName>
</protein>
<sequence>MNLTSQLLDLMLEASNLSRWQFIQEYSIPPLVSVPRLPGALQPVFGLLYVLIFGLAVVGNSAVLVLLCRWKALQSPSTFFICSLALSDLLIAIVCVPATLLQHFFTNWLAGDFLCKLVPFLQVTAIATSILTMTCIAVERFQGILYPLHFRSENFLCPAFKMLVAVWLAALAIAAPMWFVQKVEVKYDFLFDIHHTCCLEVWASQRQRQAYTTCLSVLVFLVPLLTMGVLYGKIIRELWGKHRIHDVMFQTLPGSEINKITRRKRHAVRMMATVVLLFAACWAPFHLVSLLLDYGQLDMDLDSEFLLVSVVQILGFSNSICNPLVYAALNANFKRDLLVLLTRCRGPGGRCFCCQCPGGFRRSRARVGVSAVESTEPRRGIIKTSKQAGLNRPVSKVAWELKPNVDNVLERPTVNSFPTMNLLNAMWFKKTSSTVVLSVTDPPHMDSSSGSEQLLTGRPTD</sequence>
<evidence type="ECO:0000259" key="12">
    <source>
        <dbReference type="PROSITE" id="PS50262"/>
    </source>
</evidence>
<feature type="transmembrane region" description="Helical" evidence="11">
    <location>
        <begin position="267"/>
        <end position="285"/>
    </location>
</feature>
<dbReference type="Gene3D" id="1.20.1070.10">
    <property type="entry name" value="Rhodopsin 7-helix transmembrane proteins"/>
    <property type="match status" value="1"/>
</dbReference>
<evidence type="ECO:0000256" key="7">
    <source>
        <dbReference type="ARBA" id="ARBA00023170"/>
    </source>
</evidence>
<dbReference type="AlphaFoldDB" id="A0A6J2UTL7"/>
<dbReference type="GO" id="GO:0005886">
    <property type="term" value="C:plasma membrane"/>
    <property type="evidence" value="ECO:0007669"/>
    <property type="project" value="TreeGrafter"/>
</dbReference>
<evidence type="ECO:0000256" key="11">
    <source>
        <dbReference type="SAM" id="Phobius"/>
    </source>
</evidence>
<feature type="transmembrane region" description="Helical" evidence="11">
    <location>
        <begin position="210"/>
        <end position="231"/>
    </location>
</feature>
<evidence type="ECO:0000256" key="8">
    <source>
        <dbReference type="ARBA" id="ARBA00023224"/>
    </source>
</evidence>
<dbReference type="InterPro" id="IPR017452">
    <property type="entry name" value="GPCR_Rhodpsn_7TM"/>
</dbReference>
<evidence type="ECO:0000256" key="5">
    <source>
        <dbReference type="ARBA" id="ARBA00023040"/>
    </source>
</evidence>
<dbReference type="RefSeq" id="XP_030623840.1">
    <property type="nucleotide sequence ID" value="XM_030767980.1"/>
</dbReference>
<feature type="transmembrane region" description="Helical" evidence="11">
    <location>
        <begin position="79"/>
        <end position="105"/>
    </location>
</feature>
<proteinExistence type="inferred from homology"/>
<gene>
    <name evidence="14" type="primary">LOC115807117</name>
</gene>
<evidence type="ECO:0000256" key="3">
    <source>
        <dbReference type="ARBA" id="ARBA00022692"/>
    </source>
</evidence>
<evidence type="ECO:0000256" key="4">
    <source>
        <dbReference type="ARBA" id="ARBA00022989"/>
    </source>
</evidence>
<evidence type="ECO:0000256" key="2">
    <source>
        <dbReference type="ARBA" id="ARBA00010663"/>
    </source>
</evidence>
<dbReference type="PROSITE" id="PS50262">
    <property type="entry name" value="G_PROTEIN_RECEP_F1_2"/>
    <property type="match status" value="1"/>
</dbReference>
<dbReference type="PROSITE" id="PS00237">
    <property type="entry name" value="G_PROTEIN_RECEP_F1_1"/>
    <property type="match status" value="1"/>
</dbReference>
<evidence type="ECO:0000313" key="14">
    <source>
        <dbReference type="RefSeq" id="XP_030623840.1"/>
    </source>
</evidence>
<dbReference type="InParanoid" id="A0A6J2UTL7"/>
<keyword evidence="3 9" id="KW-0812">Transmembrane</keyword>
<feature type="transmembrane region" description="Helical" evidence="11">
    <location>
        <begin position="44"/>
        <end position="67"/>
    </location>
</feature>
<keyword evidence="4 11" id="KW-1133">Transmembrane helix</keyword>
<evidence type="ECO:0000256" key="1">
    <source>
        <dbReference type="ARBA" id="ARBA00004141"/>
    </source>
</evidence>
<evidence type="ECO:0000256" key="6">
    <source>
        <dbReference type="ARBA" id="ARBA00023136"/>
    </source>
</evidence>
<dbReference type="InterPro" id="IPR000611">
    <property type="entry name" value="NPY_rcpt"/>
</dbReference>
<feature type="domain" description="G-protein coupled receptors family 1 profile" evidence="12">
    <location>
        <begin position="59"/>
        <end position="326"/>
    </location>
</feature>
<dbReference type="OrthoDB" id="9979846at2759"/>
<evidence type="ECO:0000256" key="9">
    <source>
        <dbReference type="RuleBase" id="RU000688"/>
    </source>
</evidence>
<keyword evidence="7 9" id="KW-0675">Receptor</keyword>
<feature type="region of interest" description="Disordered" evidence="10">
    <location>
        <begin position="440"/>
        <end position="461"/>
    </location>
</feature>
<dbReference type="PRINTS" id="PR00237">
    <property type="entry name" value="GPCRRHODOPSN"/>
</dbReference>
<evidence type="ECO:0000313" key="13">
    <source>
        <dbReference type="Proteomes" id="UP000504632"/>
    </source>
</evidence>
<dbReference type="Proteomes" id="UP000504632">
    <property type="component" value="Chromosome 3"/>
</dbReference>
<dbReference type="GO" id="GO:0004983">
    <property type="term" value="F:neuropeptide Y receptor activity"/>
    <property type="evidence" value="ECO:0007669"/>
    <property type="project" value="InterPro"/>
</dbReference>
<comment type="subcellular location">
    <subcellularLocation>
        <location evidence="1">Membrane</location>
        <topology evidence="1">Multi-pass membrane protein</topology>
    </subcellularLocation>
</comment>
<dbReference type="GeneID" id="115807117"/>
<feature type="transmembrane region" description="Helical" evidence="11">
    <location>
        <begin position="117"/>
        <end position="138"/>
    </location>
</feature>
<keyword evidence="13" id="KW-1185">Reference proteome</keyword>
<dbReference type="PANTHER" id="PTHR45695">
    <property type="entry name" value="LEUCOKININ RECEPTOR-RELATED"/>
    <property type="match status" value="1"/>
</dbReference>
<dbReference type="PRINTS" id="PR01012">
    <property type="entry name" value="NRPEPTIDEYR"/>
</dbReference>
<name>A0A6J2UTL7_CHACN</name>
<feature type="transmembrane region" description="Helical" evidence="11">
    <location>
        <begin position="305"/>
        <end position="329"/>
    </location>
</feature>